<dbReference type="Pfam" id="PF00702">
    <property type="entry name" value="Hydrolase"/>
    <property type="match status" value="1"/>
</dbReference>
<dbReference type="NCBIfam" id="NF010109">
    <property type="entry name" value="PRK13582.1"/>
    <property type="match status" value="1"/>
</dbReference>
<dbReference type="Gene3D" id="3.40.50.1000">
    <property type="entry name" value="HAD superfamily/HAD-like"/>
    <property type="match status" value="1"/>
</dbReference>
<proteinExistence type="predicted"/>
<gene>
    <name evidence="9" type="ORF">NEF87_004707</name>
</gene>
<evidence type="ECO:0000256" key="6">
    <source>
        <dbReference type="ARBA" id="ARBA00022801"/>
    </source>
</evidence>
<dbReference type="SUPFAM" id="SSF56784">
    <property type="entry name" value="HAD-like"/>
    <property type="match status" value="1"/>
</dbReference>
<keyword evidence="10" id="KW-1185">Reference proteome</keyword>
<organism evidence="9 10">
    <name type="scientific">Candidatus Lokiarchaeum ossiferum</name>
    <dbReference type="NCBI Taxonomy" id="2951803"/>
    <lineage>
        <taxon>Archaea</taxon>
        <taxon>Promethearchaeati</taxon>
        <taxon>Promethearchaeota</taxon>
        <taxon>Promethearchaeia</taxon>
        <taxon>Promethearchaeales</taxon>
        <taxon>Promethearchaeaceae</taxon>
        <taxon>Candidatus Lokiarchaeum</taxon>
    </lineage>
</organism>
<evidence type="ECO:0000256" key="2">
    <source>
        <dbReference type="ARBA" id="ARBA00005135"/>
    </source>
</evidence>
<comment type="cofactor">
    <cofactor evidence="1">
        <name>Mg(2+)</name>
        <dbReference type="ChEBI" id="CHEBI:18420"/>
    </cofactor>
</comment>
<keyword evidence="5" id="KW-0479">Metal-binding</keyword>
<dbReference type="InterPro" id="IPR023214">
    <property type="entry name" value="HAD_sf"/>
</dbReference>
<dbReference type="PANTHER" id="PTHR43344:SF2">
    <property type="entry name" value="PHOSPHOSERINE PHOSPHATASE"/>
    <property type="match status" value="1"/>
</dbReference>
<reference evidence="9" key="1">
    <citation type="submission" date="2022-09" db="EMBL/GenBank/DDBJ databases">
        <title>Actin cytoskeleton and complex cell architecture in an #Asgard archaeon.</title>
        <authorList>
            <person name="Ponce Toledo R.I."/>
            <person name="Schleper C."/>
            <person name="Rodrigues Oliveira T."/>
            <person name="Wollweber F."/>
            <person name="Xu J."/>
            <person name="Rittmann S."/>
            <person name="Klingl A."/>
            <person name="Pilhofer M."/>
        </authorList>
    </citation>
    <scope>NUCLEOTIDE SEQUENCE</scope>
    <source>
        <strain evidence="9">B-35</strain>
    </source>
</reference>
<evidence type="ECO:0000313" key="10">
    <source>
        <dbReference type="Proteomes" id="UP001208689"/>
    </source>
</evidence>
<keyword evidence="7" id="KW-0460">Magnesium</keyword>
<accession>A0ABY6HY24</accession>
<name>A0ABY6HY24_9ARCH</name>
<comment type="pathway">
    <text evidence="2">Amino-acid biosynthesis; L-serine biosynthesis; L-serine from 3-phospho-D-glycerate: step 3/3.</text>
</comment>
<dbReference type="PANTHER" id="PTHR43344">
    <property type="entry name" value="PHOSPHOSERINE PHOSPHATASE"/>
    <property type="match status" value="1"/>
</dbReference>
<sequence length="199" mass="22961">MKIVCLDMEGVLTPEIWINVAKSTGIDELNLTTRDISDYDVLMKRRLEILKENNITLKDIQEVINQMDPLPGAKEFLDWLRTQTQVLILSDTFLELGGMFMKKLNYPTLLCHNLIIDEMGMISDYKIRISDQKRKTTQALMKMNYEVIAAGDSYNDTAMLKEATNGILFRPPQNVIDEFPEFPVVTKYEDFKQTISDLL</sequence>
<dbReference type="NCBIfam" id="TIGR02137">
    <property type="entry name" value="HSK-PSP"/>
    <property type="match status" value="1"/>
</dbReference>
<evidence type="ECO:0000256" key="8">
    <source>
        <dbReference type="ARBA" id="ARBA00023299"/>
    </source>
</evidence>
<evidence type="ECO:0000256" key="3">
    <source>
        <dbReference type="ARBA" id="ARBA00012640"/>
    </source>
</evidence>
<evidence type="ECO:0000313" key="9">
    <source>
        <dbReference type="EMBL" id="UYP48422.1"/>
    </source>
</evidence>
<dbReference type="InterPro" id="IPR050582">
    <property type="entry name" value="HAD-like_SerB"/>
</dbReference>
<evidence type="ECO:0000256" key="1">
    <source>
        <dbReference type="ARBA" id="ARBA00001946"/>
    </source>
</evidence>
<dbReference type="Proteomes" id="UP001208689">
    <property type="component" value="Chromosome"/>
</dbReference>
<keyword evidence="4" id="KW-0028">Amino-acid biosynthesis</keyword>
<evidence type="ECO:0000256" key="4">
    <source>
        <dbReference type="ARBA" id="ARBA00022605"/>
    </source>
</evidence>
<keyword evidence="8" id="KW-0718">Serine biosynthesis</keyword>
<dbReference type="EMBL" id="CP104013">
    <property type="protein sequence ID" value="UYP48422.1"/>
    <property type="molecule type" value="Genomic_DNA"/>
</dbReference>
<evidence type="ECO:0000256" key="7">
    <source>
        <dbReference type="ARBA" id="ARBA00022842"/>
    </source>
</evidence>
<dbReference type="EC" id="3.1.3.3" evidence="3"/>
<dbReference type="InterPro" id="IPR011863">
    <property type="entry name" value="HSK-PSP"/>
</dbReference>
<keyword evidence="6" id="KW-0378">Hydrolase</keyword>
<dbReference type="InterPro" id="IPR036412">
    <property type="entry name" value="HAD-like_sf"/>
</dbReference>
<dbReference type="Gene3D" id="3.90.1470.10">
    <property type="entry name" value="thrh gene product, domain 2"/>
    <property type="match status" value="1"/>
</dbReference>
<evidence type="ECO:0000256" key="5">
    <source>
        <dbReference type="ARBA" id="ARBA00022723"/>
    </source>
</evidence>
<protein>
    <recommendedName>
        <fullName evidence="3">phosphoserine phosphatase</fullName>
        <ecNumber evidence="3">3.1.3.3</ecNumber>
    </recommendedName>
</protein>